<evidence type="ECO:0000256" key="1">
    <source>
        <dbReference type="ARBA" id="ARBA00001942"/>
    </source>
</evidence>
<dbReference type="InterPro" id="IPR006657">
    <property type="entry name" value="MoPterin_dinucl-bd_dom"/>
</dbReference>
<evidence type="ECO:0000256" key="4">
    <source>
        <dbReference type="ARBA" id="ARBA00022485"/>
    </source>
</evidence>
<dbReference type="PANTHER" id="PTHR43105">
    <property type="entry name" value="RESPIRATORY NITRATE REDUCTASE"/>
    <property type="match status" value="1"/>
</dbReference>
<evidence type="ECO:0000256" key="8">
    <source>
        <dbReference type="ARBA" id="ARBA00023004"/>
    </source>
</evidence>
<evidence type="ECO:0000256" key="3">
    <source>
        <dbReference type="ARBA" id="ARBA00010312"/>
    </source>
</evidence>
<evidence type="ECO:0000313" key="13">
    <source>
        <dbReference type="EMBL" id="MBM6399247.1"/>
    </source>
</evidence>
<dbReference type="Gene3D" id="3.40.50.740">
    <property type="match status" value="1"/>
</dbReference>
<comment type="cofactor">
    <cofactor evidence="1">
        <name>Mo-bis(molybdopterin guanine dinucleotide)</name>
        <dbReference type="ChEBI" id="CHEBI:60539"/>
    </cofactor>
</comment>
<dbReference type="Proteomes" id="UP001430172">
    <property type="component" value="Unassembled WGS sequence"/>
</dbReference>
<gene>
    <name evidence="13" type="ORF">JQN70_02480</name>
</gene>
<evidence type="ECO:0000259" key="11">
    <source>
        <dbReference type="Pfam" id="PF00384"/>
    </source>
</evidence>
<evidence type="ECO:0000313" key="14">
    <source>
        <dbReference type="Proteomes" id="UP001430172"/>
    </source>
</evidence>
<keyword evidence="7" id="KW-0560">Oxidoreductase</keyword>
<sequence length="803" mass="87080">MPDSSRLTRMLEPWRGAPATDVDATDVDVHRRRGAAAGVEGVAVSVNRGAGQMGPLRTLGTLRRLNQVHGFDCMGCAWPDPDPEHRSFAEFCENGAKAVAEEATRRRADREFFARHPVAELATWSDYQLGQQGRITEPMLLREGGTHYEPVSWEEAIGVVADTLRGLDSPDEAVFYTSGRASNEAAFTFQLLARAYGTNNLPDCSNMCHESTSVALAESIGIGKGSVTLEDIHEAELVVIAGQNPGTNHPRMLSALEKCVRGGGRIVAVNPLPETGLMKFDNPQTVRGLTGVGTDLATEFLPIRLGGDLALFQALGALLLERGAVDQDFVDRHTTGFESWKQHVADLDWDVVDRATGLPREQIERVADLLAASSRTVFCWAMGVTQHKHAVLTIKEITNLALLQGNIGKPGAGLCPVRGHSNVQGDRTMGIWEKLPAHFAEALRQEFGFDPPAERGHDVVNTVRALQEGRVRVMVGLGGNFAAATPDSELTHEVLRSLDLNVQVSTKPNRTHVLPGRRMLILPCLGRTERDVTTAGWQGLTVEDSMSSVHLSVGRNEPASEHLHGEPWIVCRIAEALLGSRPEGSSIDWATMAEDYAAIRGHIGNVVPGCDAYDAKVQRPGGFVLPHPPRDTRTFETPSGRAEIAVNPIEVLEVPEGHLLLQTLRSHDQFNTTIYGHDDRYRGLAGGRNVVMVHPDDLSALGLADGEVYDVVSVWTDGSERVAHGYRVVSYPTARGCAAAYYPECNVLVPLDHVAEGSNCPASKAVVVRFAPAGSCERHDSGTRVKAGTDRSHRSDVEPHHLS</sequence>
<dbReference type="PANTHER" id="PTHR43105:SF4">
    <property type="entry name" value="PROTEIN YDEP"/>
    <property type="match status" value="1"/>
</dbReference>
<dbReference type="Gene3D" id="3.40.228.10">
    <property type="entry name" value="Dimethylsulfoxide Reductase, domain 2"/>
    <property type="match status" value="1"/>
</dbReference>
<keyword evidence="9" id="KW-0411">Iron-sulfur</keyword>
<evidence type="ECO:0000256" key="9">
    <source>
        <dbReference type="ARBA" id="ARBA00023014"/>
    </source>
</evidence>
<evidence type="ECO:0000256" key="2">
    <source>
        <dbReference type="ARBA" id="ARBA00001966"/>
    </source>
</evidence>
<accession>A0ABS2CHA1</accession>
<comment type="cofactor">
    <cofactor evidence="2">
        <name>[4Fe-4S] cluster</name>
        <dbReference type="ChEBI" id="CHEBI:49883"/>
    </cofactor>
</comment>
<evidence type="ECO:0000256" key="5">
    <source>
        <dbReference type="ARBA" id="ARBA00022505"/>
    </source>
</evidence>
<dbReference type="InterPro" id="IPR037951">
    <property type="entry name" value="MopB_CT_YdeP"/>
</dbReference>
<proteinExistence type="inferred from homology"/>
<dbReference type="EMBL" id="JAFDVD010000003">
    <property type="protein sequence ID" value="MBM6399247.1"/>
    <property type="molecule type" value="Genomic_DNA"/>
</dbReference>
<dbReference type="Pfam" id="PF01568">
    <property type="entry name" value="Molydop_binding"/>
    <property type="match status" value="1"/>
</dbReference>
<dbReference type="InterPro" id="IPR006656">
    <property type="entry name" value="Mopterin_OxRdtase"/>
</dbReference>
<organism evidence="13 14">
    <name type="scientific">Phycicoccus sonneratiae</name>
    <dbReference type="NCBI Taxonomy" id="2807628"/>
    <lineage>
        <taxon>Bacteria</taxon>
        <taxon>Bacillati</taxon>
        <taxon>Actinomycetota</taxon>
        <taxon>Actinomycetes</taxon>
        <taxon>Micrococcales</taxon>
        <taxon>Intrasporangiaceae</taxon>
        <taxon>Phycicoccus</taxon>
    </lineage>
</organism>
<dbReference type="NCBIfam" id="TIGR01701">
    <property type="entry name" value="Fdhalpha-like"/>
    <property type="match status" value="1"/>
</dbReference>
<dbReference type="SUPFAM" id="SSF53706">
    <property type="entry name" value="Formate dehydrogenase/DMSO reductase, domains 1-3"/>
    <property type="match status" value="1"/>
</dbReference>
<evidence type="ECO:0000259" key="12">
    <source>
        <dbReference type="Pfam" id="PF01568"/>
    </source>
</evidence>
<dbReference type="InterPro" id="IPR009010">
    <property type="entry name" value="Asp_de-COase-like_dom_sf"/>
</dbReference>
<dbReference type="CDD" id="cd02767">
    <property type="entry name" value="MopB_ydeP"/>
    <property type="match status" value="1"/>
</dbReference>
<comment type="similarity">
    <text evidence="3">Belongs to the prokaryotic molybdopterin-containing oxidoreductase family.</text>
</comment>
<evidence type="ECO:0000256" key="6">
    <source>
        <dbReference type="ARBA" id="ARBA00022723"/>
    </source>
</evidence>
<keyword evidence="5" id="KW-0500">Molybdenum</keyword>
<protein>
    <submittedName>
        <fullName evidence="13">FdhF/YdeP family oxidoreductase</fullName>
    </submittedName>
</protein>
<dbReference type="RefSeq" id="WP_204129714.1">
    <property type="nucleotide sequence ID" value="NZ_JAFDVD010000003.1"/>
</dbReference>
<comment type="caution">
    <text evidence="13">The sequence shown here is derived from an EMBL/GenBank/DDBJ whole genome shotgun (WGS) entry which is preliminary data.</text>
</comment>
<evidence type="ECO:0000256" key="10">
    <source>
        <dbReference type="SAM" id="MobiDB-lite"/>
    </source>
</evidence>
<reference evidence="13" key="1">
    <citation type="submission" date="2021-02" db="EMBL/GenBank/DDBJ databases">
        <title>Phycicoccus sp. MQZ13P-5T, whole genome shotgun sequence.</title>
        <authorList>
            <person name="Tuo L."/>
        </authorList>
    </citation>
    <scope>NUCLEOTIDE SEQUENCE</scope>
    <source>
        <strain evidence="13">MQZ13P-5</strain>
    </source>
</reference>
<dbReference type="PIRSF" id="PIRSF000144">
    <property type="entry name" value="CbbBc"/>
    <property type="match status" value="1"/>
</dbReference>
<dbReference type="SUPFAM" id="SSF50692">
    <property type="entry name" value="ADC-like"/>
    <property type="match status" value="1"/>
</dbReference>
<name>A0ABS2CHA1_9MICO</name>
<keyword evidence="14" id="KW-1185">Reference proteome</keyword>
<keyword evidence="8" id="KW-0408">Iron</keyword>
<feature type="region of interest" description="Disordered" evidence="10">
    <location>
        <begin position="776"/>
        <end position="803"/>
    </location>
</feature>
<dbReference type="InterPro" id="IPR050123">
    <property type="entry name" value="Prok_molybdopt-oxidoreductase"/>
</dbReference>
<dbReference type="InterPro" id="IPR041953">
    <property type="entry name" value="YdeP_MopB"/>
</dbReference>
<keyword evidence="6" id="KW-0479">Metal-binding</keyword>
<dbReference type="CDD" id="cd02787">
    <property type="entry name" value="MopB_CT_ydeP"/>
    <property type="match status" value="1"/>
</dbReference>
<dbReference type="Pfam" id="PF00384">
    <property type="entry name" value="Molybdopterin"/>
    <property type="match status" value="1"/>
</dbReference>
<evidence type="ECO:0000256" key="7">
    <source>
        <dbReference type="ARBA" id="ARBA00023002"/>
    </source>
</evidence>
<feature type="domain" description="Molybdopterin oxidoreductase" evidence="11">
    <location>
        <begin position="134"/>
        <end position="501"/>
    </location>
</feature>
<feature type="domain" description="Molybdopterin dinucleotide-binding" evidence="12">
    <location>
        <begin position="659"/>
        <end position="766"/>
    </location>
</feature>
<keyword evidence="4" id="KW-0004">4Fe-4S</keyword>
<dbReference type="InterPro" id="IPR010046">
    <property type="entry name" value="Mopterin_OxRdtse_a_bac"/>
</dbReference>